<dbReference type="AlphaFoldDB" id="A0A8S2W7I8"/>
<feature type="non-terminal residue" evidence="2">
    <location>
        <position position="1"/>
    </location>
</feature>
<dbReference type="PANTHER" id="PTHR13743:SF112">
    <property type="entry name" value="BEACH DOMAIN-CONTAINING PROTEIN"/>
    <property type="match status" value="1"/>
</dbReference>
<comment type="caution">
    <text evidence="2">The sequence shown here is derived from an EMBL/GenBank/DDBJ whole genome shotgun (WGS) entry which is preliminary data.</text>
</comment>
<evidence type="ECO:0000313" key="2">
    <source>
        <dbReference type="EMBL" id="CAF4427909.1"/>
    </source>
</evidence>
<dbReference type="GO" id="GO:0005829">
    <property type="term" value="C:cytosol"/>
    <property type="evidence" value="ECO:0007669"/>
    <property type="project" value="TreeGrafter"/>
</dbReference>
<dbReference type="InterPro" id="IPR031570">
    <property type="entry name" value="NBEA/BDCP_DUF4704"/>
</dbReference>
<dbReference type="GO" id="GO:0016020">
    <property type="term" value="C:membrane"/>
    <property type="evidence" value="ECO:0007669"/>
    <property type="project" value="TreeGrafter"/>
</dbReference>
<organism evidence="2 3">
    <name type="scientific">Didymodactylos carnosus</name>
    <dbReference type="NCBI Taxonomy" id="1234261"/>
    <lineage>
        <taxon>Eukaryota</taxon>
        <taxon>Metazoa</taxon>
        <taxon>Spiralia</taxon>
        <taxon>Gnathifera</taxon>
        <taxon>Rotifera</taxon>
        <taxon>Eurotatoria</taxon>
        <taxon>Bdelloidea</taxon>
        <taxon>Philodinida</taxon>
        <taxon>Philodinidae</taxon>
        <taxon>Didymodactylos</taxon>
    </lineage>
</organism>
<gene>
    <name evidence="2" type="ORF">TMI583_LOCUS44756</name>
</gene>
<dbReference type="Proteomes" id="UP000682733">
    <property type="component" value="Unassembled WGS sequence"/>
</dbReference>
<evidence type="ECO:0000313" key="3">
    <source>
        <dbReference type="Proteomes" id="UP000682733"/>
    </source>
</evidence>
<reference evidence="2" key="1">
    <citation type="submission" date="2021-02" db="EMBL/GenBank/DDBJ databases">
        <authorList>
            <person name="Nowell W R."/>
        </authorList>
    </citation>
    <scope>NUCLEOTIDE SEQUENCE</scope>
</reference>
<sequence>MNQPAIKLFSPIEAPLDTIPDSQNCDWIIVRRRSQRNNSYIDNRLQSNPCATILNLIRCIFSSSKYNSLHIEQMCRDYNVEILQKYLSSIPQCFIDQELLIAIQQIIECLKLCESISIVRTLINSLVQYLLLDFNLWNKAKINVRIMHIQYLTTIIKDDRKFFRHKFGVQYLLDCIKQHF</sequence>
<dbReference type="Pfam" id="PF15787">
    <property type="entry name" value="DUF4704"/>
    <property type="match status" value="1"/>
</dbReference>
<name>A0A8S2W7I8_9BILA</name>
<proteinExistence type="predicted"/>
<dbReference type="GO" id="GO:0019901">
    <property type="term" value="F:protein kinase binding"/>
    <property type="evidence" value="ECO:0007669"/>
    <property type="project" value="TreeGrafter"/>
</dbReference>
<dbReference type="EMBL" id="CAJOBA010078068">
    <property type="protein sequence ID" value="CAF4427909.1"/>
    <property type="molecule type" value="Genomic_DNA"/>
</dbReference>
<protein>
    <recommendedName>
        <fullName evidence="1">DUF4704 domain-containing protein</fullName>
    </recommendedName>
</protein>
<accession>A0A8S2W7I8</accession>
<dbReference type="InterPro" id="IPR050865">
    <property type="entry name" value="BEACH_Domain"/>
</dbReference>
<evidence type="ECO:0000259" key="1">
    <source>
        <dbReference type="Pfam" id="PF15787"/>
    </source>
</evidence>
<dbReference type="PANTHER" id="PTHR13743">
    <property type="entry name" value="BEIGE/BEACH-RELATED"/>
    <property type="match status" value="1"/>
</dbReference>
<feature type="domain" description="DUF4704" evidence="1">
    <location>
        <begin position="42"/>
        <end position="180"/>
    </location>
</feature>
<dbReference type="GO" id="GO:0008104">
    <property type="term" value="P:intracellular protein localization"/>
    <property type="evidence" value="ECO:0007669"/>
    <property type="project" value="TreeGrafter"/>
</dbReference>